<gene>
    <name evidence="10" type="ORF">M8C21_003047</name>
</gene>
<feature type="transmembrane region" description="Helical" evidence="8">
    <location>
        <begin position="132"/>
        <end position="152"/>
    </location>
</feature>
<organism evidence="10 11">
    <name type="scientific">Ambrosia artemisiifolia</name>
    <name type="common">Common ragweed</name>
    <dbReference type="NCBI Taxonomy" id="4212"/>
    <lineage>
        <taxon>Eukaryota</taxon>
        <taxon>Viridiplantae</taxon>
        <taxon>Streptophyta</taxon>
        <taxon>Embryophyta</taxon>
        <taxon>Tracheophyta</taxon>
        <taxon>Spermatophyta</taxon>
        <taxon>Magnoliopsida</taxon>
        <taxon>eudicotyledons</taxon>
        <taxon>Gunneridae</taxon>
        <taxon>Pentapetalae</taxon>
        <taxon>asterids</taxon>
        <taxon>campanulids</taxon>
        <taxon>Asterales</taxon>
        <taxon>Asteraceae</taxon>
        <taxon>Asteroideae</taxon>
        <taxon>Heliantheae alliance</taxon>
        <taxon>Heliantheae</taxon>
        <taxon>Ambrosia</taxon>
    </lineage>
</organism>
<dbReference type="GO" id="GO:0010329">
    <property type="term" value="F:auxin efflux transmembrane transporter activity"/>
    <property type="evidence" value="ECO:0007669"/>
    <property type="project" value="TreeGrafter"/>
</dbReference>
<evidence type="ECO:0000256" key="9">
    <source>
        <dbReference type="SAM" id="MobiDB-lite"/>
    </source>
</evidence>
<dbReference type="GO" id="GO:0005783">
    <property type="term" value="C:endoplasmic reticulum"/>
    <property type="evidence" value="ECO:0007669"/>
    <property type="project" value="TreeGrafter"/>
</dbReference>
<keyword evidence="5 8" id="KW-1133">Transmembrane helix</keyword>
<dbReference type="Proteomes" id="UP001206925">
    <property type="component" value="Unassembled WGS sequence"/>
</dbReference>
<dbReference type="InterPro" id="IPR004776">
    <property type="entry name" value="Mem_transp_PIN-like"/>
</dbReference>
<dbReference type="InterPro" id="IPR014024">
    <property type="entry name" value="Auxin_eff_plant"/>
</dbReference>
<comment type="caution">
    <text evidence="8">Lacks conserved residue(s) required for the propagation of feature annotation.</text>
</comment>
<comment type="function">
    <text evidence="8">May act as a component of the auxin efflux carrier.</text>
</comment>
<keyword evidence="7 8" id="KW-0927">Auxin signaling pathway</keyword>
<reference evidence="10" key="1">
    <citation type="submission" date="2022-06" db="EMBL/GenBank/DDBJ databases">
        <title>Uncovering the hologenomic basis of an extraordinary plant invasion.</title>
        <authorList>
            <person name="Bieker V.C."/>
            <person name="Martin M.D."/>
            <person name="Gilbert T."/>
            <person name="Hodgins K."/>
            <person name="Battlay P."/>
            <person name="Petersen B."/>
            <person name="Wilson J."/>
        </authorList>
    </citation>
    <scope>NUCLEOTIDE SEQUENCE</scope>
    <source>
        <strain evidence="10">AA19_3_7</strain>
        <tissue evidence="10">Leaf</tissue>
    </source>
</reference>
<keyword evidence="6 8" id="KW-0472">Membrane</keyword>
<protein>
    <recommendedName>
        <fullName evidence="8">Auxin efflux carrier component</fullName>
    </recommendedName>
</protein>
<dbReference type="AlphaFoldDB" id="A0AAD5GPY9"/>
<evidence type="ECO:0000256" key="1">
    <source>
        <dbReference type="ARBA" id="ARBA00004141"/>
    </source>
</evidence>
<dbReference type="GO" id="GO:0009926">
    <property type="term" value="P:auxin polar transport"/>
    <property type="evidence" value="ECO:0007669"/>
    <property type="project" value="TreeGrafter"/>
</dbReference>
<keyword evidence="3 8" id="KW-0813">Transport</keyword>
<proteinExistence type="inferred from homology"/>
<feature type="transmembrane region" description="Helical" evidence="8">
    <location>
        <begin position="6"/>
        <end position="25"/>
    </location>
</feature>
<dbReference type="InterPro" id="IPR051107">
    <property type="entry name" value="Auxin_Efflux_Carrier"/>
</dbReference>
<feature type="transmembrane region" description="Helical" evidence="8">
    <location>
        <begin position="45"/>
        <end position="65"/>
    </location>
</feature>
<evidence type="ECO:0000256" key="3">
    <source>
        <dbReference type="ARBA" id="ARBA00022448"/>
    </source>
</evidence>
<dbReference type="EMBL" id="JAMZMK010006077">
    <property type="protein sequence ID" value="KAI7750850.1"/>
    <property type="molecule type" value="Genomic_DNA"/>
</dbReference>
<comment type="subcellular location">
    <subcellularLocation>
        <location evidence="1 8">Membrane</location>
        <topology evidence="1 8">Multi-pass membrane protein</topology>
    </subcellularLocation>
</comment>
<dbReference type="PANTHER" id="PTHR31752">
    <property type="entry name" value="AUXIN EFFLUX CARRIER COMPONENT 1B-RELATED"/>
    <property type="match status" value="1"/>
</dbReference>
<evidence type="ECO:0000256" key="5">
    <source>
        <dbReference type="ARBA" id="ARBA00022989"/>
    </source>
</evidence>
<evidence type="ECO:0000313" key="11">
    <source>
        <dbReference type="Proteomes" id="UP001206925"/>
    </source>
</evidence>
<name>A0AAD5GPY9_AMBAR</name>
<dbReference type="GO" id="GO:0005886">
    <property type="term" value="C:plasma membrane"/>
    <property type="evidence" value="ECO:0007669"/>
    <property type="project" value="TreeGrafter"/>
</dbReference>
<feature type="transmembrane region" description="Helical" evidence="8">
    <location>
        <begin position="71"/>
        <end position="92"/>
    </location>
</feature>
<feature type="region of interest" description="Disordered" evidence="9">
    <location>
        <begin position="324"/>
        <end position="374"/>
    </location>
</feature>
<keyword evidence="4 8" id="KW-0812">Transmembrane</keyword>
<evidence type="ECO:0000256" key="6">
    <source>
        <dbReference type="ARBA" id="ARBA00023136"/>
    </source>
</evidence>
<comment type="caution">
    <text evidence="10">The sequence shown here is derived from an EMBL/GenBank/DDBJ whole genome shotgun (WGS) entry which is preliminary data.</text>
</comment>
<evidence type="ECO:0000313" key="10">
    <source>
        <dbReference type="EMBL" id="KAI7750850.1"/>
    </source>
</evidence>
<evidence type="ECO:0000256" key="2">
    <source>
        <dbReference type="ARBA" id="ARBA00009177"/>
    </source>
</evidence>
<dbReference type="GO" id="GO:0009734">
    <property type="term" value="P:auxin-activated signaling pathway"/>
    <property type="evidence" value="ECO:0007669"/>
    <property type="project" value="UniProtKB-UniRule"/>
</dbReference>
<dbReference type="PANTHER" id="PTHR31752:SF62">
    <property type="entry name" value="AUXIN EFFLUX CARRIER COMPONENT"/>
    <property type="match status" value="1"/>
</dbReference>
<evidence type="ECO:0000256" key="7">
    <source>
        <dbReference type="ARBA" id="ARBA00023294"/>
    </source>
</evidence>
<sequence>MITGRDFYAIATAMVPLYVAMFLAYGSVKWWKIFTLDQCSGINRFVAIFAVPFLSFHFISMGNPYAMNWKFIAADSLQKIIMLVVLGFWTIFTKTGSFEWLITIFSLSTLPNSLVIGIPLLTAMYGEFSASLMVQVVVMQCIVWYTLLLFMFEFRAAKALIMERFPGSGGDIGSIKVESDVVSLDAQDFLETTAEIGHDGKLHVTVRRSNASKRSVGVGSALSGAEIYSVSSSAVQSPRGSYFNQSDFNSMVGFPGGRLSNFGPADDMYSIQSSRGVTPRQSNFEDDVARTSFNMIPHFSVNSETIVGVTKGQQPLQMMLRSKPELQPSVSQKKANHDDHMFGRSSSAPIASKGGRSRSKLYATTEESSPPDHTKLGELKEIEIEIGGDPEKIKPRVADSATEHQPDAVANPNEGLGVGLGQKMPSASVMSRLILLMVSRKLVRNPNTYASILGLVWALVSFR</sequence>
<accession>A0AAD5GPY9</accession>
<evidence type="ECO:0000256" key="8">
    <source>
        <dbReference type="RuleBase" id="RU362108"/>
    </source>
</evidence>
<dbReference type="Pfam" id="PF03547">
    <property type="entry name" value="Mem_trans"/>
    <property type="match status" value="1"/>
</dbReference>
<evidence type="ECO:0000256" key="4">
    <source>
        <dbReference type="ARBA" id="ARBA00022692"/>
    </source>
</evidence>
<comment type="similarity">
    <text evidence="2 8">Belongs to the auxin efflux carrier (TC 2.A.69.1) family.</text>
</comment>
<dbReference type="NCBIfam" id="TIGR00946">
    <property type="entry name" value="2a69"/>
    <property type="match status" value="1"/>
</dbReference>
<keyword evidence="11" id="KW-1185">Reference proteome</keyword>
<feature type="transmembrane region" description="Helical" evidence="8">
    <location>
        <begin position="104"/>
        <end position="126"/>
    </location>
</feature>